<protein>
    <submittedName>
        <fullName evidence="1">Tetratricopeptide repeat protein</fullName>
    </submittedName>
</protein>
<dbReference type="Proteomes" id="UP000605361">
    <property type="component" value="Unassembled WGS sequence"/>
</dbReference>
<dbReference type="SUPFAM" id="SSF48452">
    <property type="entry name" value="TPR-like"/>
    <property type="match status" value="1"/>
</dbReference>
<dbReference type="Gene3D" id="1.25.40.10">
    <property type="entry name" value="Tetratricopeptide repeat domain"/>
    <property type="match status" value="1"/>
</dbReference>
<organism evidence="1 2">
    <name type="scientific">Nonomuraea cypriaca</name>
    <dbReference type="NCBI Taxonomy" id="1187855"/>
    <lineage>
        <taxon>Bacteria</taxon>
        <taxon>Bacillati</taxon>
        <taxon>Actinomycetota</taxon>
        <taxon>Actinomycetes</taxon>
        <taxon>Streptosporangiales</taxon>
        <taxon>Streptosporangiaceae</taxon>
        <taxon>Nonomuraea</taxon>
    </lineage>
</organism>
<sequence>MRGVDGRADRTAQGLYDQAVFGGDADGLDAAERELNAVEADLALVRGRVLHARFLSGLGGEGADPEEWVLFERAAELYRSLGDVRGEGEALFWVGAFHQVVRKDENAAAPLFERAHEHASQAGDKLTLSYVLRPLGIAEHLAGRLAGARERLEESVRLRREIGFPAGVAANLVGLAHVAVDDGRRDDAAALLDEAGTLAETAGAKGVTRWVEEVRKRL</sequence>
<keyword evidence="2" id="KW-1185">Reference proteome</keyword>
<dbReference type="EMBL" id="JADOGI010000446">
    <property type="protein sequence ID" value="MBF8194537.1"/>
    <property type="molecule type" value="Genomic_DNA"/>
</dbReference>
<reference evidence="1" key="1">
    <citation type="submission" date="2020-11" db="EMBL/GenBank/DDBJ databases">
        <title>Whole-genome analyses of Nonomuraea sp. K274.</title>
        <authorList>
            <person name="Veyisoglu A."/>
        </authorList>
    </citation>
    <scope>NUCLEOTIDE SEQUENCE</scope>
    <source>
        <strain evidence="1">K274</strain>
    </source>
</reference>
<dbReference type="AlphaFoldDB" id="A0A931AT79"/>
<accession>A0A931AT79</accession>
<name>A0A931AT79_9ACTN</name>
<proteinExistence type="predicted"/>
<dbReference type="InterPro" id="IPR011990">
    <property type="entry name" value="TPR-like_helical_dom_sf"/>
</dbReference>
<comment type="caution">
    <text evidence="1">The sequence shown here is derived from an EMBL/GenBank/DDBJ whole genome shotgun (WGS) entry which is preliminary data.</text>
</comment>
<gene>
    <name evidence="1" type="ORF">ITP53_54575</name>
</gene>
<evidence type="ECO:0000313" key="2">
    <source>
        <dbReference type="Proteomes" id="UP000605361"/>
    </source>
</evidence>
<dbReference type="RefSeq" id="WP_195903351.1">
    <property type="nucleotide sequence ID" value="NZ_JADOGI010000446.1"/>
</dbReference>
<evidence type="ECO:0000313" key="1">
    <source>
        <dbReference type="EMBL" id="MBF8194537.1"/>
    </source>
</evidence>